<accession>A0A9C6W7S4</accession>
<comment type="subcellular location">
    <subcellularLocation>
        <location evidence="1">Golgi apparatus membrane</location>
        <topology evidence="1">Single-pass type II membrane protein</topology>
    </subcellularLocation>
</comment>
<evidence type="ECO:0000256" key="2">
    <source>
        <dbReference type="ARBA" id="ARBA00009003"/>
    </source>
</evidence>
<keyword evidence="4" id="KW-0808">Transferase</keyword>
<evidence type="ECO:0000256" key="5">
    <source>
        <dbReference type="ARBA" id="ARBA00023034"/>
    </source>
</evidence>
<dbReference type="SUPFAM" id="SSF53448">
    <property type="entry name" value="Nucleotide-diphospho-sugar transferases"/>
    <property type="match status" value="1"/>
</dbReference>
<dbReference type="OrthoDB" id="409543at2759"/>
<dbReference type="Proteomes" id="UP000515160">
    <property type="component" value="Chromosome 2L"/>
</dbReference>
<evidence type="ECO:0000313" key="8">
    <source>
        <dbReference type="Proteomes" id="UP000515160"/>
    </source>
</evidence>
<dbReference type="InterPro" id="IPR029044">
    <property type="entry name" value="Nucleotide-diphossugar_trans"/>
</dbReference>
<dbReference type="InterPro" id="IPR007652">
    <property type="entry name" value="A1-4-GlycosylTfrase_dom"/>
</dbReference>
<protein>
    <submittedName>
        <fullName evidence="9">Lactosylceramide 4-alpha-galactosyltransferase-like</fullName>
    </submittedName>
</protein>
<dbReference type="RefSeq" id="XP_051858205.1">
    <property type="nucleotide sequence ID" value="XM_052002245.1"/>
</dbReference>
<dbReference type="InterPro" id="IPR007577">
    <property type="entry name" value="GlycoTrfase_DXD_sugar-bd_CS"/>
</dbReference>
<evidence type="ECO:0000313" key="9">
    <source>
        <dbReference type="RefSeq" id="XP_051858205.1"/>
    </source>
</evidence>
<feature type="domain" description="Alpha 1,4-glycosyltransferase" evidence="7">
    <location>
        <begin position="259"/>
        <end position="387"/>
    </location>
</feature>
<dbReference type="PANTHER" id="PTHR12042:SF21">
    <property type="entry name" value="ALPHA1,4-GALACTOSYLTRANSFERASE 1-RELATED"/>
    <property type="match status" value="1"/>
</dbReference>
<dbReference type="InterPro" id="IPR051981">
    <property type="entry name" value="Glycosyltransf_32"/>
</dbReference>
<name>A0A9C6W7S4_DROAB</name>
<dbReference type="PANTHER" id="PTHR12042">
    <property type="entry name" value="LACTOSYLCERAMIDE 4-ALPHA-GALACTOSYLTRANSFERASE ALPHA- 1,4-GALACTOSYLTRANSFERASE"/>
    <property type="match status" value="1"/>
</dbReference>
<evidence type="ECO:0000256" key="3">
    <source>
        <dbReference type="ARBA" id="ARBA00022676"/>
    </source>
</evidence>
<dbReference type="AlphaFoldDB" id="A0A9C6W7S4"/>
<dbReference type="GO" id="GO:0006688">
    <property type="term" value="P:glycosphingolipid biosynthetic process"/>
    <property type="evidence" value="ECO:0007669"/>
    <property type="project" value="TreeGrafter"/>
</dbReference>
<reference evidence="9" key="1">
    <citation type="submission" date="2025-08" db="UniProtKB">
        <authorList>
            <consortium name="RefSeq"/>
        </authorList>
    </citation>
    <scope>IDENTIFICATION</scope>
    <source>
        <strain evidence="9">15112-1751.03</strain>
        <tissue evidence="9">Whole Adult</tissue>
    </source>
</reference>
<keyword evidence="6" id="KW-0472">Membrane</keyword>
<keyword evidence="8" id="KW-1185">Reference proteome</keyword>
<dbReference type="GO" id="GO:0035248">
    <property type="term" value="F:alpha-1,4-N-acetylgalactosaminyltransferase activity"/>
    <property type="evidence" value="ECO:0007669"/>
    <property type="project" value="TreeGrafter"/>
</dbReference>
<organism evidence="8 9">
    <name type="scientific">Drosophila albomicans</name>
    <name type="common">Fruit fly</name>
    <dbReference type="NCBI Taxonomy" id="7291"/>
    <lineage>
        <taxon>Eukaryota</taxon>
        <taxon>Metazoa</taxon>
        <taxon>Ecdysozoa</taxon>
        <taxon>Arthropoda</taxon>
        <taxon>Hexapoda</taxon>
        <taxon>Insecta</taxon>
        <taxon>Pterygota</taxon>
        <taxon>Neoptera</taxon>
        <taxon>Endopterygota</taxon>
        <taxon>Diptera</taxon>
        <taxon>Brachycera</taxon>
        <taxon>Muscomorpha</taxon>
        <taxon>Ephydroidea</taxon>
        <taxon>Drosophilidae</taxon>
        <taxon>Drosophila</taxon>
    </lineage>
</organism>
<evidence type="ECO:0000259" key="7">
    <source>
        <dbReference type="Pfam" id="PF04572"/>
    </source>
</evidence>
<evidence type="ECO:0000256" key="6">
    <source>
        <dbReference type="ARBA" id="ARBA00023136"/>
    </source>
</evidence>
<evidence type="ECO:0000256" key="4">
    <source>
        <dbReference type="ARBA" id="ARBA00022679"/>
    </source>
</evidence>
<comment type="similarity">
    <text evidence="2">Belongs to the glycosyltransferase 32 family.</text>
</comment>
<dbReference type="Pfam" id="PF04572">
    <property type="entry name" value="Gb3_synth"/>
    <property type="match status" value="1"/>
</dbReference>
<keyword evidence="5" id="KW-0333">Golgi apparatus</keyword>
<proteinExistence type="inferred from homology"/>
<dbReference type="GeneID" id="117564214"/>
<keyword evidence="3" id="KW-0328">Glycosyltransferase</keyword>
<gene>
    <name evidence="9" type="primary">LOC117564214</name>
</gene>
<evidence type="ECO:0000256" key="1">
    <source>
        <dbReference type="ARBA" id="ARBA00004323"/>
    </source>
</evidence>
<dbReference type="Gene3D" id="3.90.550.20">
    <property type="match status" value="1"/>
</dbReference>
<dbReference type="GO" id="GO:0000139">
    <property type="term" value="C:Golgi membrane"/>
    <property type="evidence" value="ECO:0007669"/>
    <property type="project" value="UniProtKB-SubCell"/>
</dbReference>
<dbReference type="Pfam" id="PF04488">
    <property type="entry name" value="Gly_transf_sug"/>
    <property type="match status" value="1"/>
</dbReference>
<sequence length="392" mass="44723">MFITLNELEFPSHTVFRLSMFQTPIKLPVFLPKILQRVLFCLMAGALMLLFVASPTENNDMPANFKPFPCFMDADDDNTDDSIIRLEDVLRADVKPTQGKNIFFHETSCHPPGSKYIMNLTARQACSIESAALHNPNFEVFVLFASPTYLPGAERPKLPLIEALQSYENVHLRQLNIWRYSKGTPAEEWVNKGDLFDSSYLKEHVSDYLRMLSLYRFGGVYLDIDVVVLRSMENIPLNYVGAEEPGALCNAVFSLDSTGIGHEIAELCLKDFQENFNGQGYISNGPSLVMEVTKKVCNSTSIEQIVAEQRNCNGFQVFNTTAFYPIPWPAWRRFVEPQYLNETLEQTKDSYLIHLWNKVSYEMKFKKGDDTAYGKYAQEHCPKVNAAADEYF</sequence>